<dbReference type="AlphaFoldDB" id="A0A286RH23"/>
<accession>A0A286RH23</accession>
<proteinExistence type="predicted"/>
<gene>
    <name evidence="1" type="ORF">THTE_2655</name>
</gene>
<dbReference type="EMBL" id="CP018477">
    <property type="protein sequence ID" value="ASV75257.1"/>
    <property type="molecule type" value="Genomic_DNA"/>
</dbReference>
<organism evidence="1 2">
    <name type="scientific">Thermogutta terrifontis</name>
    <dbReference type="NCBI Taxonomy" id="1331910"/>
    <lineage>
        <taxon>Bacteria</taxon>
        <taxon>Pseudomonadati</taxon>
        <taxon>Planctomycetota</taxon>
        <taxon>Planctomycetia</taxon>
        <taxon>Pirellulales</taxon>
        <taxon>Thermoguttaceae</taxon>
        <taxon>Thermogutta</taxon>
    </lineage>
</organism>
<name>A0A286RH23_9BACT</name>
<keyword evidence="2" id="KW-1185">Reference proteome</keyword>
<reference evidence="1 2" key="1">
    <citation type="journal article" name="Front. Microbiol.">
        <title>Sugar Metabolism of the First Thermophilic Planctomycete Thermogutta terrifontis: Comparative Genomic and Transcriptomic Approaches.</title>
        <authorList>
            <person name="Elcheninov A.G."/>
            <person name="Menzel P."/>
            <person name="Gudbergsdottir S.R."/>
            <person name="Slesarev A.I."/>
            <person name="Kadnikov V.V."/>
            <person name="Krogh A."/>
            <person name="Bonch-Osmolovskaya E.A."/>
            <person name="Peng X."/>
            <person name="Kublanov I.V."/>
        </authorList>
    </citation>
    <scope>NUCLEOTIDE SEQUENCE [LARGE SCALE GENOMIC DNA]</scope>
    <source>
        <strain evidence="1 2">R1</strain>
    </source>
</reference>
<evidence type="ECO:0000313" key="1">
    <source>
        <dbReference type="EMBL" id="ASV75257.1"/>
    </source>
</evidence>
<dbReference type="Proteomes" id="UP000215086">
    <property type="component" value="Chromosome"/>
</dbReference>
<protein>
    <submittedName>
        <fullName evidence="1">Uncharacterized protein</fullName>
    </submittedName>
</protein>
<sequence length="44" mass="4889">MRDNHLINRFGPRASPQMVLGDARARSSPTIWQKARLAGITNAI</sequence>
<dbReference type="KEGG" id="ttf:THTE_2655"/>
<evidence type="ECO:0000313" key="2">
    <source>
        <dbReference type="Proteomes" id="UP000215086"/>
    </source>
</evidence>